<evidence type="ECO:0000256" key="1">
    <source>
        <dbReference type="SAM" id="MobiDB-lite"/>
    </source>
</evidence>
<feature type="region of interest" description="Disordered" evidence="1">
    <location>
        <begin position="1"/>
        <end position="34"/>
    </location>
</feature>
<evidence type="ECO:0000313" key="2">
    <source>
        <dbReference type="EMBL" id="GLQ32221.1"/>
    </source>
</evidence>
<dbReference type="AlphaFoldDB" id="A0AA37SBE8"/>
<comment type="caution">
    <text evidence="2">The sequence shown here is derived from an EMBL/GenBank/DDBJ whole genome shotgun (WGS) entry which is preliminary data.</text>
</comment>
<dbReference type="Gene3D" id="3.10.450.50">
    <property type="match status" value="1"/>
</dbReference>
<keyword evidence="3" id="KW-1185">Reference proteome</keyword>
<sequence length="110" mass="12338">MSKFFYKGKIEKKPKHSSYGFSTNRETRPGTEDAPLSIRVNNEERKNTIEALLQEHELFAVIEVNIDEAEDTSELDALINTPKTTVLEKTPGRNDPCSCGSGKKFKKCCG</sequence>
<dbReference type="EMBL" id="BSNM01000015">
    <property type="protein sequence ID" value="GLQ32221.1"/>
    <property type="molecule type" value="Genomic_DNA"/>
</dbReference>
<dbReference type="NCBIfam" id="TIGR04102">
    <property type="entry name" value="SWIM_PBPRA1643"/>
    <property type="match status" value="1"/>
</dbReference>
<evidence type="ECO:0008006" key="4">
    <source>
        <dbReference type="Google" id="ProtNLM"/>
    </source>
</evidence>
<dbReference type="SUPFAM" id="SSF103642">
    <property type="entry name" value="Sec-C motif"/>
    <property type="match status" value="1"/>
</dbReference>
<reference evidence="2" key="2">
    <citation type="submission" date="2023-01" db="EMBL/GenBank/DDBJ databases">
        <title>Draft genome sequence of Litoribrevibacter albus strain NBRC 110071.</title>
        <authorList>
            <person name="Sun Q."/>
            <person name="Mori K."/>
        </authorList>
    </citation>
    <scope>NUCLEOTIDE SEQUENCE</scope>
    <source>
        <strain evidence="2">NBRC 110071</strain>
    </source>
</reference>
<name>A0AA37SBE8_9GAMM</name>
<accession>A0AA37SBE8</accession>
<organism evidence="2 3">
    <name type="scientific">Litoribrevibacter albus</name>
    <dbReference type="NCBI Taxonomy" id="1473156"/>
    <lineage>
        <taxon>Bacteria</taxon>
        <taxon>Pseudomonadati</taxon>
        <taxon>Pseudomonadota</taxon>
        <taxon>Gammaproteobacteria</taxon>
        <taxon>Oceanospirillales</taxon>
        <taxon>Oceanospirillaceae</taxon>
        <taxon>Litoribrevibacter</taxon>
    </lineage>
</organism>
<gene>
    <name evidence="2" type="ORF">GCM10007876_27000</name>
</gene>
<evidence type="ECO:0000313" key="3">
    <source>
        <dbReference type="Proteomes" id="UP001161389"/>
    </source>
</evidence>
<proteinExistence type="predicted"/>
<reference evidence="2" key="1">
    <citation type="journal article" date="2014" name="Int. J. Syst. Evol. Microbiol.">
        <title>Complete genome sequence of Corynebacterium casei LMG S-19264T (=DSM 44701T), isolated from a smear-ripened cheese.</title>
        <authorList>
            <consortium name="US DOE Joint Genome Institute (JGI-PGF)"/>
            <person name="Walter F."/>
            <person name="Albersmeier A."/>
            <person name="Kalinowski J."/>
            <person name="Ruckert C."/>
        </authorList>
    </citation>
    <scope>NUCLEOTIDE SEQUENCE</scope>
    <source>
        <strain evidence="2">NBRC 110071</strain>
    </source>
</reference>
<dbReference type="InterPro" id="IPR026368">
    <property type="entry name" value="SWIM_PBPRA1643"/>
</dbReference>
<dbReference type="Proteomes" id="UP001161389">
    <property type="component" value="Unassembled WGS sequence"/>
</dbReference>
<protein>
    <recommendedName>
        <fullName evidence="4">Zinc chelation protein SecC</fullName>
    </recommendedName>
</protein>
<dbReference type="InterPro" id="IPR004027">
    <property type="entry name" value="SEC_C_motif"/>
</dbReference>
<dbReference type="PANTHER" id="PTHR33747:SF1">
    <property type="entry name" value="ADENYLATE CYCLASE-ASSOCIATED CAP C-TERMINAL DOMAIN-CONTAINING PROTEIN"/>
    <property type="match status" value="1"/>
</dbReference>
<dbReference type="RefSeq" id="WP_284382127.1">
    <property type="nucleotide sequence ID" value="NZ_BSNM01000015.1"/>
</dbReference>
<dbReference type="PANTHER" id="PTHR33747">
    <property type="entry name" value="UPF0225 PROTEIN SCO1677"/>
    <property type="match status" value="1"/>
</dbReference>
<dbReference type="Pfam" id="PF02810">
    <property type="entry name" value="SEC-C"/>
    <property type="match status" value="1"/>
</dbReference>